<sequence length="209" mass="21374">MTAEGTVIDVGTHVRGKILGASNLAIAGALEGEVSIQGELKIEPSGIAAANLNADRIIVCGAVKGDLQANDAIILENGARIVGDLRAPSITITQGALVRGHLESSGVVSPFVQTKGKQAQIARPSEHNVPSLPASAFSSRASTKIQPKKQESIPSHSSSPAPLAAESISTPTPTSNPSHPSAQMNSTPTPTVPVIKKGGRGNIHRKAKA</sequence>
<dbReference type="OrthoDB" id="119922at2"/>
<organism evidence="3 4">
    <name type="scientific">Pajaroellobacter abortibovis</name>
    <dbReference type="NCBI Taxonomy" id="1882918"/>
    <lineage>
        <taxon>Bacteria</taxon>
        <taxon>Pseudomonadati</taxon>
        <taxon>Myxococcota</taxon>
        <taxon>Polyangia</taxon>
        <taxon>Polyangiales</taxon>
        <taxon>Polyangiaceae</taxon>
    </lineage>
</organism>
<dbReference type="PANTHER" id="PTHR35024">
    <property type="entry name" value="HYPOTHETICAL CYTOSOLIC PROTEIN"/>
    <property type="match status" value="1"/>
</dbReference>
<keyword evidence="4" id="KW-1185">Reference proteome</keyword>
<evidence type="ECO:0008006" key="5">
    <source>
        <dbReference type="Google" id="ProtNLM"/>
    </source>
</evidence>
<dbReference type="InterPro" id="IPR007607">
    <property type="entry name" value="BacA/B"/>
</dbReference>
<name>A0A1L6MYZ1_9BACT</name>
<dbReference type="EMBL" id="CP016908">
    <property type="protein sequence ID" value="APS00699.1"/>
    <property type="molecule type" value="Genomic_DNA"/>
</dbReference>
<reference evidence="3 4" key="1">
    <citation type="submission" date="2016-08" db="EMBL/GenBank/DDBJ databases">
        <title>Identification and validation of antigenic proteins from Pajaroellobacter abortibovis using de-novo genome sequence assembly and reverse vaccinology.</title>
        <authorList>
            <person name="Welly B.T."/>
            <person name="Miller M.R."/>
            <person name="Stott J.L."/>
            <person name="Blanchard M.T."/>
            <person name="Islas-Trejo A.D."/>
            <person name="O'Rourke S.M."/>
            <person name="Young A.E."/>
            <person name="Medrano J.F."/>
            <person name="Van Eenennaam A.L."/>
        </authorList>
    </citation>
    <scope>NUCLEOTIDE SEQUENCE [LARGE SCALE GENOMIC DNA]</scope>
    <source>
        <strain evidence="3 4">BTF92-0548A/99-0131</strain>
    </source>
</reference>
<feature type="compositionally biased region" description="Polar residues" evidence="2">
    <location>
        <begin position="136"/>
        <end position="145"/>
    </location>
</feature>
<evidence type="ECO:0000256" key="2">
    <source>
        <dbReference type="SAM" id="MobiDB-lite"/>
    </source>
</evidence>
<dbReference type="Proteomes" id="UP000185544">
    <property type="component" value="Chromosome"/>
</dbReference>
<evidence type="ECO:0000313" key="3">
    <source>
        <dbReference type="EMBL" id="APS00699.1"/>
    </source>
</evidence>
<feature type="region of interest" description="Disordered" evidence="2">
    <location>
        <begin position="118"/>
        <end position="209"/>
    </location>
</feature>
<dbReference type="KEGG" id="pabo:BCY86_08425"/>
<dbReference type="AlphaFoldDB" id="A0A1L6MYZ1"/>
<feature type="compositionally biased region" description="Low complexity" evidence="2">
    <location>
        <begin position="152"/>
        <end position="181"/>
    </location>
</feature>
<protein>
    <recommendedName>
        <fullName evidence="5">Cell shape determination protein CcmA</fullName>
    </recommendedName>
</protein>
<proteinExistence type="inferred from homology"/>
<gene>
    <name evidence="3" type="ORF">BCY86_08425</name>
</gene>
<accession>A0A1L6MYZ1</accession>
<evidence type="ECO:0000256" key="1">
    <source>
        <dbReference type="ARBA" id="ARBA00044755"/>
    </source>
</evidence>
<dbReference type="STRING" id="1882918.BCY86_08425"/>
<dbReference type="PANTHER" id="PTHR35024:SF4">
    <property type="entry name" value="POLYMER-FORMING CYTOSKELETAL PROTEIN"/>
    <property type="match status" value="1"/>
</dbReference>
<dbReference type="Pfam" id="PF04519">
    <property type="entry name" value="Bactofilin"/>
    <property type="match status" value="1"/>
</dbReference>
<feature type="compositionally biased region" description="Basic residues" evidence="2">
    <location>
        <begin position="197"/>
        <end position="209"/>
    </location>
</feature>
<evidence type="ECO:0000313" key="4">
    <source>
        <dbReference type="Proteomes" id="UP000185544"/>
    </source>
</evidence>
<comment type="similarity">
    <text evidence="1">Belongs to the bactofilin family.</text>
</comment>
<dbReference type="RefSeq" id="WP_075277368.1">
    <property type="nucleotide sequence ID" value="NZ_CP016908.1"/>
</dbReference>